<dbReference type="InterPro" id="IPR013792">
    <property type="entry name" value="RNA3'P_cycl/enolpyr_Trfase_a/b"/>
</dbReference>
<name>A0AAW9KB86_CLOPF</name>
<protein>
    <submittedName>
        <fullName evidence="1">UDP-N-acetylglucosamine 1-carboxyvinyltransferase</fullName>
        <ecNumber evidence="1">2.5.1.7</ecNumber>
    </submittedName>
</protein>
<dbReference type="InterPro" id="IPR036968">
    <property type="entry name" value="Enolpyruvate_Tfrase_sf"/>
</dbReference>
<dbReference type="GO" id="GO:0008760">
    <property type="term" value="F:UDP-N-acetylglucosamine 1-carboxyvinyltransferase activity"/>
    <property type="evidence" value="ECO:0007669"/>
    <property type="project" value="UniProtKB-EC"/>
</dbReference>
<sequence length="48" mass="5098">MEKIVVEGGNKLRGEVNISLAKNSVLPIIVAGILSPNDIIINNAPMLE</sequence>
<dbReference type="AlphaFoldDB" id="A0AAW9KB86"/>
<proteinExistence type="predicted"/>
<feature type="non-terminal residue" evidence="1">
    <location>
        <position position="48"/>
    </location>
</feature>
<accession>A0AAW9KB86</accession>
<organism evidence="1 2">
    <name type="scientific">Clostridium perfringens</name>
    <dbReference type="NCBI Taxonomy" id="1502"/>
    <lineage>
        <taxon>Bacteria</taxon>
        <taxon>Bacillati</taxon>
        <taxon>Bacillota</taxon>
        <taxon>Clostridia</taxon>
        <taxon>Eubacteriales</taxon>
        <taxon>Clostridiaceae</taxon>
        <taxon>Clostridium</taxon>
    </lineage>
</organism>
<dbReference type="EMBL" id="WNUR01001873">
    <property type="protein sequence ID" value="MDZ7543975.1"/>
    <property type="molecule type" value="Genomic_DNA"/>
</dbReference>
<dbReference type="Gene3D" id="3.65.10.10">
    <property type="entry name" value="Enolpyruvate transferase domain"/>
    <property type="match status" value="2"/>
</dbReference>
<comment type="caution">
    <text evidence="1">The sequence shown here is derived from an EMBL/GenBank/DDBJ whole genome shotgun (WGS) entry which is preliminary data.</text>
</comment>
<dbReference type="SUPFAM" id="SSF55205">
    <property type="entry name" value="EPT/RTPC-like"/>
    <property type="match status" value="1"/>
</dbReference>
<gene>
    <name evidence="1" type="ORF">GNF83_23005</name>
</gene>
<evidence type="ECO:0000313" key="2">
    <source>
        <dbReference type="Proteomes" id="UP001288944"/>
    </source>
</evidence>
<evidence type="ECO:0000313" key="1">
    <source>
        <dbReference type="EMBL" id="MDZ7543975.1"/>
    </source>
</evidence>
<reference evidence="1" key="1">
    <citation type="submission" date="2019-11" db="EMBL/GenBank/DDBJ databases">
        <title>Characterization of Clostridium perfringens isolates from swine manure treated agricultural soils.</title>
        <authorList>
            <person name="Wushke S.T."/>
        </authorList>
    </citation>
    <scope>NUCLEOTIDE SEQUENCE</scope>
    <source>
        <strain evidence="1">X62</strain>
    </source>
</reference>
<dbReference type="EC" id="2.5.1.7" evidence="1"/>
<keyword evidence="1" id="KW-0808">Transferase</keyword>
<dbReference type="Proteomes" id="UP001288944">
    <property type="component" value="Unassembled WGS sequence"/>
</dbReference>